<evidence type="ECO:0000313" key="1">
    <source>
        <dbReference type="EMBL" id="QBK90958.1"/>
    </source>
</evidence>
<dbReference type="Pfam" id="PF00415">
    <property type="entry name" value="RCC1"/>
    <property type="match status" value="1"/>
</dbReference>
<dbReference type="Gene3D" id="2.130.10.30">
    <property type="entry name" value="Regulator of chromosome condensation 1/beta-lactamase-inhibitor protein II"/>
    <property type="match status" value="2"/>
</dbReference>
<gene>
    <name evidence="1" type="ORF">LCPAC201_02590</name>
</gene>
<dbReference type="PROSITE" id="PS50012">
    <property type="entry name" value="RCC1_3"/>
    <property type="match status" value="2"/>
</dbReference>
<dbReference type="EMBL" id="MK500504">
    <property type="protein sequence ID" value="QBK90958.1"/>
    <property type="molecule type" value="Genomic_DNA"/>
</dbReference>
<sequence>MKMDSQQFVQLVNSPISAGEVHYGIIDENGNLSMVGNNENFQLGDGTTTLSRIPVPIHFPSKVVSISCGWENTGAVTEDGKAYIWGAVVGNLGMGETHIRRPQLVDHLKDKFAVKIVISESGYGIIFRDGSVYLKMINVIDSISFSNMIKIDPGVIDIFIDVHAVYILTKDGKIYTSGIPLLPERSKYLTREKVKSVRIGFEVTNGESIFNPVLIPFKKRVKQIGIMSDYLNVLTTDGEIFKMNSYGEGGPNAVYMLDMMSTGPDPEGNKLHDLQTALEMSKPHRIPVPEKIASISINDVGVAAITKEGNLYRWGNNHHGQIVGKDTAILGGGTGKDVKVFFKPIHLNIGSRVKYVAVGVDFTIAVTEDGVINYWGINYLKLPAAIKPDWYISCSNPISIMSQTEWKDDPKKDTIDYVKIYTRTRTGDLFENPACYERQNLTDFMITHIFADWVSKPGETLDTSGYGGKPGGKRFYRTINGNFVDAESFYSLNDPSAREYILEPKILNQRVGNRKGTFGRGQHHGQLPGFTIFYLKVKTT</sequence>
<dbReference type="PANTHER" id="PTHR45982:SF1">
    <property type="entry name" value="REGULATOR OF CHROMOSOME CONDENSATION"/>
    <property type="match status" value="1"/>
</dbReference>
<organism evidence="1">
    <name type="scientific">Pithovirus LCPAC201</name>
    <dbReference type="NCBI Taxonomy" id="2506591"/>
    <lineage>
        <taxon>Viruses</taxon>
        <taxon>Pithoviruses</taxon>
    </lineage>
</organism>
<accession>A0A481Z503</accession>
<proteinExistence type="predicted"/>
<dbReference type="InterPro" id="IPR009091">
    <property type="entry name" value="RCC1/BLIP-II"/>
</dbReference>
<dbReference type="SUPFAM" id="SSF50985">
    <property type="entry name" value="RCC1/BLIP-II"/>
    <property type="match status" value="2"/>
</dbReference>
<dbReference type="PANTHER" id="PTHR45982">
    <property type="entry name" value="REGULATOR OF CHROMOSOME CONDENSATION"/>
    <property type="match status" value="1"/>
</dbReference>
<name>A0A481Z503_9VIRU</name>
<dbReference type="InterPro" id="IPR000408">
    <property type="entry name" value="Reg_chr_condens"/>
</dbReference>
<protein>
    <submittedName>
        <fullName evidence="1">Regulator of chromosome condensation protein</fullName>
    </submittedName>
</protein>
<reference evidence="1" key="1">
    <citation type="journal article" date="2019" name="MBio">
        <title>Virus Genomes from Deep Sea Sediments Expand the Ocean Megavirome and Support Independent Origins of Viral Gigantism.</title>
        <authorList>
            <person name="Backstrom D."/>
            <person name="Yutin N."/>
            <person name="Jorgensen S.L."/>
            <person name="Dharamshi J."/>
            <person name="Homa F."/>
            <person name="Zaremba-Niedwiedzka K."/>
            <person name="Spang A."/>
            <person name="Wolf Y.I."/>
            <person name="Koonin E.V."/>
            <person name="Ettema T.J."/>
        </authorList>
    </citation>
    <scope>NUCLEOTIDE SEQUENCE</scope>
</reference>
<dbReference type="InterPro" id="IPR051553">
    <property type="entry name" value="Ran_GTPase-activating"/>
</dbReference>